<dbReference type="EMBL" id="QUWK01000019">
    <property type="protein sequence ID" value="RFU93776.1"/>
    <property type="molecule type" value="Genomic_DNA"/>
</dbReference>
<name>A0A372MEQ5_9SPIR</name>
<dbReference type="Proteomes" id="UP000264002">
    <property type="component" value="Unassembled WGS sequence"/>
</dbReference>
<dbReference type="GO" id="GO:0019852">
    <property type="term" value="P:L-ascorbic acid metabolic process"/>
    <property type="evidence" value="ECO:0007669"/>
    <property type="project" value="TreeGrafter"/>
</dbReference>
<evidence type="ECO:0000259" key="3">
    <source>
        <dbReference type="Pfam" id="PF01261"/>
    </source>
</evidence>
<dbReference type="GO" id="GO:0034015">
    <property type="term" value="F:L-ribulose-5-phosphate 3-epimerase activity"/>
    <property type="evidence" value="ECO:0007669"/>
    <property type="project" value="TreeGrafter"/>
</dbReference>
<dbReference type="InterPro" id="IPR013022">
    <property type="entry name" value="Xyl_isomerase-like_TIM-brl"/>
</dbReference>
<keyword evidence="1 4" id="KW-0413">Isomerase</keyword>
<evidence type="ECO:0000256" key="1">
    <source>
        <dbReference type="ARBA" id="ARBA00023235"/>
    </source>
</evidence>
<dbReference type="Gene3D" id="3.20.20.150">
    <property type="entry name" value="Divalent-metal-dependent TIM barrel enzymes"/>
    <property type="match status" value="1"/>
</dbReference>
<reference evidence="5" key="1">
    <citation type="submission" date="2018-08" db="EMBL/GenBank/DDBJ databases">
        <authorList>
            <person name="Grouzdev D.S."/>
            <person name="Krutkina M.S."/>
        </authorList>
    </citation>
    <scope>NUCLEOTIDE SEQUENCE [LARGE SCALE GENOMIC DNA]</scope>
    <source>
        <strain evidence="5">4-11</strain>
    </source>
</reference>
<dbReference type="NCBIfam" id="NF009688">
    <property type="entry name" value="PRK13209.1"/>
    <property type="match status" value="1"/>
</dbReference>
<sequence length="289" mass="33551">MRLEDLRLGIYEKALPGALGWKERLALAKELGFDFVEISIDETDERLGRMSWSEEQRLDLVRAMLETGVDVPSMCLSGHRRFPLGSKDPMVRKQALELMEKAIRFSLDTGVRVIQIAAYDEYYQDSDEETDRLFRQTFLECEKLARKYQVMLSFEIMDTPYFNSIDKFLDLKREFTSCWTSVYPDVGNLSAWGNDVPQQLEKGIDWITAIHLKDTLAVKDDFPGVFKEVPFGTGCVDFPQVFTLLKRLDYRGPFLIEMWTGKENNPEQAIRDARSFILKHMRDVGFIEN</sequence>
<dbReference type="NCBIfam" id="NF009689">
    <property type="entry name" value="PRK13210.1"/>
    <property type="match status" value="1"/>
</dbReference>
<protein>
    <recommendedName>
        <fullName evidence="2">L-ribulose-5-phosphate 3-epimerase</fullName>
    </recommendedName>
</protein>
<reference evidence="4 5" key="2">
    <citation type="submission" date="2018-09" db="EMBL/GenBank/DDBJ databases">
        <title>Genome of Sphaerochaeta halotolerans strain 4-11.</title>
        <authorList>
            <person name="Nazina T.N."/>
            <person name="Sokolova D.S."/>
        </authorList>
    </citation>
    <scope>NUCLEOTIDE SEQUENCE [LARGE SCALE GENOMIC DNA]</scope>
    <source>
        <strain evidence="4 5">4-11</strain>
    </source>
</reference>
<dbReference type="InterPro" id="IPR050417">
    <property type="entry name" value="Sugar_Epim/Isomerase"/>
</dbReference>
<dbReference type="InterPro" id="IPR036237">
    <property type="entry name" value="Xyl_isomerase-like_sf"/>
</dbReference>
<dbReference type="AlphaFoldDB" id="A0A372MEQ5"/>
<dbReference type="PANTHER" id="PTHR43489">
    <property type="entry name" value="ISOMERASE"/>
    <property type="match status" value="1"/>
</dbReference>
<keyword evidence="5" id="KW-1185">Reference proteome</keyword>
<evidence type="ECO:0000313" key="5">
    <source>
        <dbReference type="Proteomes" id="UP000264002"/>
    </source>
</evidence>
<comment type="caution">
    <text evidence="4">The sequence shown here is derived from an EMBL/GenBank/DDBJ whole genome shotgun (WGS) entry which is preliminary data.</text>
</comment>
<dbReference type="PANTHER" id="PTHR43489:SF1">
    <property type="entry name" value="L-RIBULOSE-5-PHOSPHATE 3-EPIMERASE SGBU-RELATED"/>
    <property type="match status" value="1"/>
</dbReference>
<evidence type="ECO:0000313" key="4">
    <source>
        <dbReference type="EMBL" id="RFU93776.1"/>
    </source>
</evidence>
<feature type="domain" description="Xylose isomerase-like TIM barrel" evidence="3">
    <location>
        <begin position="25"/>
        <end position="278"/>
    </location>
</feature>
<dbReference type="Pfam" id="PF01261">
    <property type="entry name" value="AP_endonuc_2"/>
    <property type="match status" value="1"/>
</dbReference>
<dbReference type="NCBIfam" id="TIGR00542">
    <property type="entry name" value="hxl6Piso_put"/>
    <property type="match status" value="1"/>
</dbReference>
<dbReference type="RefSeq" id="WP_117331452.1">
    <property type="nucleotide sequence ID" value="NZ_QUWK01000019.1"/>
</dbReference>
<gene>
    <name evidence="4" type="ORF">DYP60_13030</name>
</gene>
<dbReference type="GO" id="GO:0016861">
    <property type="term" value="F:intramolecular oxidoreductase activity, interconverting aldoses and ketoses"/>
    <property type="evidence" value="ECO:0007669"/>
    <property type="project" value="InterPro"/>
</dbReference>
<dbReference type="InterPro" id="IPR004560">
    <property type="entry name" value="L-Ru-5P_3-Epase"/>
</dbReference>
<dbReference type="SUPFAM" id="SSF51658">
    <property type="entry name" value="Xylose isomerase-like"/>
    <property type="match status" value="1"/>
</dbReference>
<proteinExistence type="predicted"/>
<accession>A0A372MEQ5</accession>
<evidence type="ECO:0000256" key="2">
    <source>
        <dbReference type="NCBIfam" id="TIGR00542"/>
    </source>
</evidence>
<organism evidence="4 5">
    <name type="scientific">Sphaerochaeta halotolerans</name>
    <dbReference type="NCBI Taxonomy" id="2293840"/>
    <lineage>
        <taxon>Bacteria</taxon>
        <taxon>Pseudomonadati</taxon>
        <taxon>Spirochaetota</taxon>
        <taxon>Spirochaetia</taxon>
        <taxon>Spirochaetales</taxon>
        <taxon>Sphaerochaetaceae</taxon>
        <taxon>Sphaerochaeta</taxon>
    </lineage>
</organism>